<organism evidence="3 4">
    <name type="scientific">Mytilus galloprovincialis</name>
    <name type="common">Mediterranean mussel</name>
    <dbReference type="NCBI Taxonomy" id="29158"/>
    <lineage>
        <taxon>Eukaryota</taxon>
        <taxon>Metazoa</taxon>
        <taxon>Spiralia</taxon>
        <taxon>Lophotrochozoa</taxon>
        <taxon>Mollusca</taxon>
        <taxon>Bivalvia</taxon>
        <taxon>Autobranchia</taxon>
        <taxon>Pteriomorphia</taxon>
        <taxon>Mytilida</taxon>
        <taxon>Mytiloidea</taxon>
        <taxon>Mytilidae</taxon>
        <taxon>Mytilinae</taxon>
        <taxon>Mytilus</taxon>
    </lineage>
</organism>
<dbReference type="SUPFAM" id="SSF51197">
    <property type="entry name" value="Clavaminate synthase-like"/>
    <property type="match status" value="1"/>
</dbReference>
<proteinExistence type="predicted"/>
<keyword evidence="1" id="KW-0472">Membrane</keyword>
<dbReference type="AlphaFoldDB" id="A0A8B6DV96"/>
<dbReference type="InterPro" id="IPR041667">
    <property type="entry name" value="Cupin_8"/>
</dbReference>
<evidence type="ECO:0000256" key="1">
    <source>
        <dbReference type="SAM" id="Phobius"/>
    </source>
</evidence>
<evidence type="ECO:0000313" key="3">
    <source>
        <dbReference type="EMBL" id="VDI25709.1"/>
    </source>
</evidence>
<dbReference type="PANTHER" id="PTHR12480">
    <property type="entry name" value="ARGININE DEMETHYLASE AND LYSYL-HYDROXYLASE JMJD"/>
    <property type="match status" value="1"/>
</dbReference>
<dbReference type="EMBL" id="UYJE01004175">
    <property type="protein sequence ID" value="VDI25709.1"/>
    <property type="molecule type" value="Genomic_DNA"/>
</dbReference>
<reference evidence="3" key="1">
    <citation type="submission" date="2018-11" db="EMBL/GenBank/DDBJ databases">
        <authorList>
            <person name="Alioto T."/>
            <person name="Alioto T."/>
        </authorList>
    </citation>
    <scope>NUCLEOTIDE SEQUENCE</scope>
</reference>
<keyword evidence="4" id="KW-1185">Reference proteome</keyword>
<comment type="caution">
    <text evidence="3">The sequence shown here is derived from an EMBL/GenBank/DDBJ whole genome shotgun (WGS) entry which is preliminary data.</text>
</comment>
<protein>
    <recommendedName>
        <fullName evidence="2">JmjC domain-containing protein</fullName>
    </recommendedName>
</protein>
<dbReference type="Pfam" id="PF13621">
    <property type="entry name" value="Cupin_8"/>
    <property type="match status" value="1"/>
</dbReference>
<feature type="transmembrane region" description="Helical" evidence="1">
    <location>
        <begin position="102"/>
        <end position="122"/>
    </location>
</feature>
<dbReference type="PROSITE" id="PS51184">
    <property type="entry name" value="JMJC"/>
    <property type="match status" value="1"/>
</dbReference>
<dbReference type="OrthoDB" id="10063099at2759"/>
<dbReference type="Proteomes" id="UP000596742">
    <property type="component" value="Unassembled WGS sequence"/>
</dbReference>
<keyword evidence="1" id="KW-1133">Transmembrane helix</keyword>
<dbReference type="PANTHER" id="PTHR12480:SF19">
    <property type="entry name" value="CUPIN-LIKE DOMAIN-CONTAINING PROTEIN"/>
    <property type="match status" value="1"/>
</dbReference>
<accession>A0A8B6DV96</accession>
<gene>
    <name evidence="3" type="ORF">MGAL_10B090894</name>
</gene>
<evidence type="ECO:0000313" key="4">
    <source>
        <dbReference type="Proteomes" id="UP000596742"/>
    </source>
</evidence>
<keyword evidence="1" id="KW-0812">Transmembrane</keyword>
<feature type="domain" description="JmjC" evidence="2">
    <location>
        <begin position="278"/>
        <end position="389"/>
    </location>
</feature>
<name>A0A8B6DV96_MYTGA</name>
<evidence type="ECO:0000259" key="2">
    <source>
        <dbReference type="PROSITE" id="PS51184"/>
    </source>
</evidence>
<dbReference type="InterPro" id="IPR003347">
    <property type="entry name" value="JmjC_dom"/>
</dbReference>
<dbReference type="GO" id="GO:0016706">
    <property type="term" value="F:2-oxoglutarate-dependent dioxygenase activity"/>
    <property type="evidence" value="ECO:0007669"/>
    <property type="project" value="TreeGrafter"/>
</dbReference>
<dbReference type="InterPro" id="IPR050910">
    <property type="entry name" value="JMJD6_ArgDemeth/LysHydrox"/>
</dbReference>
<sequence length="389" mass="45342">MVNFSKLLPTLKQKCVVHLWSCDEEHKVMRNRVNRVVNGEKEPSPLNENNELNDEDKFVSRTPRKLFADLHRHAIKLGLKPQDFQQLSSVNEIQKSINRVNFCRLFITIACIVFVAIIFIFVTEWPVSNTHVIVWWFQWYKSNPLKEPCVVYVPESVTENIKPPLNCDFCRNLHHVDHINNISIKDFESQYAYSGIPIVISDGTKNWTASEFFSYNFMKEVFSPGSEALDKVEKDCQFFPYKTDFSSLGNVFEMSEERAFMKGEAKPWYIGWSNCDNSAANILRQHYTRPYFLPEFSESSKTDWIFMGSPGYGAHLHIDHVDLPSWQAQITGRKRWILQPPRDCYFQCPRELEVIVNQGEIIVLDTNKWYHSTLNIGETISITIGSEYD</sequence>
<dbReference type="Gene3D" id="2.60.120.650">
    <property type="entry name" value="Cupin"/>
    <property type="match status" value="1"/>
</dbReference>